<feature type="region of interest" description="Disordered" evidence="1">
    <location>
        <begin position="199"/>
        <end position="343"/>
    </location>
</feature>
<feature type="region of interest" description="Disordered" evidence="1">
    <location>
        <begin position="1"/>
        <end position="20"/>
    </location>
</feature>
<gene>
    <name evidence="2" type="ORF">ESCO_000523</name>
</gene>
<evidence type="ECO:0000256" key="1">
    <source>
        <dbReference type="SAM" id="MobiDB-lite"/>
    </source>
</evidence>
<reference evidence="2 3" key="1">
    <citation type="submission" date="2015-07" db="EMBL/GenBank/DDBJ databases">
        <title>The genome of the fungus Escovopsis weberi, a specialized disease agent of ant agriculture.</title>
        <authorList>
            <person name="de Man T.J."/>
            <person name="Stajich J.E."/>
            <person name="Kubicek C.P."/>
            <person name="Chenthamara K."/>
            <person name="Atanasova L."/>
            <person name="Druzhinina I.S."/>
            <person name="Birnbaum S."/>
            <person name="Barribeau S.M."/>
            <person name="Teiling C."/>
            <person name="Suen G."/>
            <person name="Currie C."/>
            <person name="Gerardo N.M."/>
        </authorList>
    </citation>
    <scope>NUCLEOTIDE SEQUENCE [LARGE SCALE GENOMIC DNA]</scope>
</reference>
<feature type="compositionally biased region" description="Basic and acidic residues" evidence="1">
    <location>
        <begin position="45"/>
        <end position="56"/>
    </location>
</feature>
<evidence type="ECO:0000313" key="3">
    <source>
        <dbReference type="Proteomes" id="UP000053831"/>
    </source>
</evidence>
<feature type="compositionally biased region" description="Low complexity" evidence="1">
    <location>
        <begin position="267"/>
        <end position="282"/>
    </location>
</feature>
<feature type="region of interest" description="Disordered" evidence="1">
    <location>
        <begin position="92"/>
        <end position="114"/>
    </location>
</feature>
<keyword evidence="3" id="KW-1185">Reference proteome</keyword>
<dbReference type="EMBL" id="LGSR01000020">
    <property type="protein sequence ID" value="KOS19142.1"/>
    <property type="molecule type" value="Genomic_DNA"/>
</dbReference>
<accession>A0A0M9VTS6</accession>
<dbReference type="OrthoDB" id="5377213at2759"/>
<feature type="region of interest" description="Disordered" evidence="1">
    <location>
        <begin position="36"/>
        <end position="67"/>
    </location>
</feature>
<organism evidence="2 3">
    <name type="scientific">Escovopsis weberi</name>
    <dbReference type="NCBI Taxonomy" id="150374"/>
    <lineage>
        <taxon>Eukaryota</taxon>
        <taxon>Fungi</taxon>
        <taxon>Dikarya</taxon>
        <taxon>Ascomycota</taxon>
        <taxon>Pezizomycotina</taxon>
        <taxon>Sordariomycetes</taxon>
        <taxon>Hypocreomycetidae</taxon>
        <taxon>Hypocreales</taxon>
        <taxon>Hypocreaceae</taxon>
        <taxon>Escovopsis</taxon>
    </lineage>
</organism>
<feature type="compositionally biased region" description="Polar residues" evidence="1">
    <location>
        <begin position="143"/>
        <end position="153"/>
    </location>
</feature>
<evidence type="ECO:0000313" key="2">
    <source>
        <dbReference type="EMBL" id="KOS19142.1"/>
    </source>
</evidence>
<feature type="region of interest" description="Disordered" evidence="1">
    <location>
        <begin position="143"/>
        <end position="162"/>
    </location>
</feature>
<protein>
    <submittedName>
        <fullName evidence="2">Uncharacterized protein</fullName>
    </submittedName>
</protein>
<feature type="compositionally biased region" description="Polar residues" evidence="1">
    <location>
        <begin position="105"/>
        <end position="114"/>
    </location>
</feature>
<sequence>MAMPSLQSEGGFGHQGKLAKSRKSIVVKPILKKLHVHSHSARTSLDLDRGWDEQPKEGNSPDLDYGYSDYAAGRDSDAFAPSERRHLFSPTTFHAPAEPAPATSGKASSKPSRDVSFTFSSADLAGTGPGVLRRANTFSATSHAHVRSTSGASAANAPSVAGRNGSTFVHPFQQIPRTSTPPLSYANSVASLDTTLVSQQREHNSIAEDEGDEELQQQLQHQRQLLHAAGGGASIHHHHHHQHRTSLPYPPTRKLSAPLLTSGAILPRRPSMTSSHRTSSQSDGNSVRVPMTRSNSVTPVLRPTQPALNHSRSDLEQQQQQHHHHHHQHDHQHDQQVTPGICSHDPFFTTTTATTTATTTPATNTATTTPLTISCSKTVSPTVSNTSPLSPFRTSMDLNGFRIRSRSDVDTHARQEQVREARRKFEAKQKEKDEKYAREQVRKRERADAKEALKFERQQAQRRKSSLGHCSVVSNHRASTSFREKVAGCFAPCDDDDEDDRTDDGIFNINSRSKSAKRRTTSVWTAFVLWLRTRFIKLGRRKTKSN</sequence>
<dbReference type="Proteomes" id="UP000053831">
    <property type="component" value="Unassembled WGS sequence"/>
</dbReference>
<feature type="compositionally biased region" description="Basic residues" evidence="1">
    <location>
        <begin position="235"/>
        <end position="244"/>
    </location>
</feature>
<comment type="caution">
    <text evidence="2">The sequence shown here is derived from an EMBL/GenBank/DDBJ whole genome shotgun (WGS) entry which is preliminary data.</text>
</comment>
<feature type="compositionally biased region" description="Basic residues" evidence="1">
    <location>
        <begin position="321"/>
        <end position="330"/>
    </location>
</feature>
<feature type="region of interest" description="Disordered" evidence="1">
    <location>
        <begin position="422"/>
        <end position="446"/>
    </location>
</feature>
<name>A0A0M9VTS6_ESCWE</name>
<dbReference type="AlphaFoldDB" id="A0A0M9VTS6"/>
<proteinExistence type="predicted"/>
<feature type="compositionally biased region" description="Low complexity" evidence="1">
    <location>
        <begin position="216"/>
        <end position="228"/>
    </location>
</feature>